<comment type="caution">
    <text evidence="4">The sequence shown here is derived from an EMBL/GenBank/DDBJ whole genome shotgun (WGS) entry which is preliminary data.</text>
</comment>
<sequence length="200" mass="21763">MSFAAILAEDRRLAILRLLEGEGGAVNESVMQVALDALGHRVARDTVRVEFAWLAEQGLVKVETVADRVQVARLTGRGEDVANGRARVVKHAVIRDAQLFGLLEENVAPILQCDERIMTRVVAENVRIKADVVAQDETETGMRAILNYGHTVGHAIEAAGAYKGLRHGQAVAIGMSAAGDIAQRRGMWHAEDLARQNRLL</sequence>
<keyword evidence="1" id="KW-0520">NAD</keyword>
<dbReference type="GO" id="GO:0003856">
    <property type="term" value="F:3-dehydroquinate synthase activity"/>
    <property type="evidence" value="ECO:0007669"/>
    <property type="project" value="TreeGrafter"/>
</dbReference>
<dbReference type="Gene3D" id="1.20.1090.10">
    <property type="entry name" value="Dehydroquinate synthase-like - alpha domain"/>
    <property type="match status" value="1"/>
</dbReference>
<protein>
    <recommendedName>
        <fullName evidence="3">3-dehydroquinate synthase C-terminal domain-containing protein</fullName>
    </recommendedName>
</protein>
<evidence type="ECO:0000259" key="3">
    <source>
        <dbReference type="Pfam" id="PF24621"/>
    </source>
</evidence>
<dbReference type="GO" id="GO:0009073">
    <property type="term" value="P:aromatic amino acid family biosynthetic process"/>
    <property type="evidence" value="ECO:0007669"/>
    <property type="project" value="TreeGrafter"/>
</dbReference>
<evidence type="ECO:0000256" key="1">
    <source>
        <dbReference type="ARBA" id="ARBA00023027"/>
    </source>
</evidence>
<dbReference type="SUPFAM" id="SSF56796">
    <property type="entry name" value="Dehydroquinate synthase-like"/>
    <property type="match status" value="1"/>
</dbReference>
<dbReference type="InterPro" id="IPR050071">
    <property type="entry name" value="Dehydroquinate_synthase"/>
</dbReference>
<evidence type="ECO:0000256" key="2">
    <source>
        <dbReference type="ARBA" id="ARBA00023239"/>
    </source>
</evidence>
<accession>A0A0F9ADH6</accession>
<name>A0A0F9ADH6_9ZZZZ</name>
<organism evidence="4">
    <name type="scientific">marine sediment metagenome</name>
    <dbReference type="NCBI Taxonomy" id="412755"/>
    <lineage>
        <taxon>unclassified sequences</taxon>
        <taxon>metagenomes</taxon>
        <taxon>ecological metagenomes</taxon>
    </lineage>
</organism>
<dbReference type="EMBL" id="LAZR01043286">
    <property type="protein sequence ID" value="KKL07455.1"/>
    <property type="molecule type" value="Genomic_DNA"/>
</dbReference>
<keyword evidence="2" id="KW-0456">Lyase</keyword>
<dbReference type="PANTHER" id="PTHR43622:SF7">
    <property type="entry name" value="3-DEHYDROQUINATE SYNTHASE, CHLOROPLASTIC"/>
    <property type="match status" value="1"/>
</dbReference>
<dbReference type="Pfam" id="PF24621">
    <property type="entry name" value="DHQS_C"/>
    <property type="match status" value="1"/>
</dbReference>
<gene>
    <name evidence="4" type="ORF">LCGC14_2585880</name>
</gene>
<dbReference type="AlphaFoldDB" id="A0A0F9ADH6"/>
<feature type="domain" description="3-dehydroquinate synthase C-terminal" evidence="3">
    <location>
        <begin position="84"/>
        <end position="199"/>
    </location>
</feature>
<proteinExistence type="predicted"/>
<feature type="non-terminal residue" evidence="4">
    <location>
        <position position="200"/>
    </location>
</feature>
<dbReference type="PANTHER" id="PTHR43622">
    <property type="entry name" value="3-DEHYDROQUINATE SYNTHASE"/>
    <property type="match status" value="1"/>
</dbReference>
<reference evidence="4" key="1">
    <citation type="journal article" date="2015" name="Nature">
        <title>Complex archaea that bridge the gap between prokaryotes and eukaryotes.</title>
        <authorList>
            <person name="Spang A."/>
            <person name="Saw J.H."/>
            <person name="Jorgensen S.L."/>
            <person name="Zaremba-Niedzwiedzka K."/>
            <person name="Martijn J."/>
            <person name="Lind A.E."/>
            <person name="van Eijk R."/>
            <person name="Schleper C."/>
            <person name="Guy L."/>
            <person name="Ettema T.J."/>
        </authorList>
    </citation>
    <scope>NUCLEOTIDE SEQUENCE</scope>
</reference>
<dbReference type="InterPro" id="IPR056179">
    <property type="entry name" value="DHQS_C"/>
</dbReference>
<evidence type="ECO:0000313" key="4">
    <source>
        <dbReference type="EMBL" id="KKL07455.1"/>
    </source>
</evidence>